<reference evidence="3" key="1">
    <citation type="submission" date="2025-08" db="UniProtKB">
        <authorList>
            <consortium name="RefSeq"/>
        </authorList>
    </citation>
    <scope>IDENTIFICATION</scope>
</reference>
<accession>A0ABM3LL45</accession>
<keyword evidence="1" id="KW-0472">Membrane</keyword>
<keyword evidence="1" id="KW-1133">Transmembrane helix</keyword>
<sequence>MVSWVVVRHMYVIKVSCVVNSSATRPDVVDIYMTNSLSFGFGASSGLGSSCLTRNDTESVNKSESAYVEFVRYSGWVVLVSDAVFLISSFNFLIKIFQEGDKRSSLIFIIAGFIAILLSFLYGMLYVSACVYVGGLFPIFEFFFACFDLIVWVYFLMVVSSFRKGSQSS</sequence>
<organism evidence="2 3">
    <name type="scientific">Bicyclus anynana</name>
    <name type="common">Squinting bush brown butterfly</name>
    <dbReference type="NCBI Taxonomy" id="110368"/>
    <lineage>
        <taxon>Eukaryota</taxon>
        <taxon>Metazoa</taxon>
        <taxon>Ecdysozoa</taxon>
        <taxon>Arthropoda</taxon>
        <taxon>Hexapoda</taxon>
        <taxon>Insecta</taxon>
        <taxon>Pterygota</taxon>
        <taxon>Neoptera</taxon>
        <taxon>Endopterygota</taxon>
        <taxon>Lepidoptera</taxon>
        <taxon>Glossata</taxon>
        <taxon>Ditrysia</taxon>
        <taxon>Papilionoidea</taxon>
        <taxon>Nymphalidae</taxon>
        <taxon>Satyrinae</taxon>
        <taxon>Satyrini</taxon>
        <taxon>Mycalesina</taxon>
        <taxon>Bicyclus</taxon>
    </lineage>
</organism>
<evidence type="ECO:0000313" key="3">
    <source>
        <dbReference type="RefSeq" id="XP_052739804.1"/>
    </source>
</evidence>
<dbReference type="Proteomes" id="UP001652582">
    <property type="component" value="Chromosome 10"/>
</dbReference>
<feature type="transmembrane region" description="Helical" evidence="1">
    <location>
        <begin position="106"/>
        <end position="127"/>
    </location>
</feature>
<dbReference type="RefSeq" id="XP_052739804.1">
    <property type="nucleotide sequence ID" value="XM_052883844.1"/>
</dbReference>
<dbReference type="GeneID" id="112057794"/>
<evidence type="ECO:0000256" key="1">
    <source>
        <dbReference type="SAM" id="Phobius"/>
    </source>
</evidence>
<evidence type="ECO:0000313" key="2">
    <source>
        <dbReference type="Proteomes" id="UP001652582"/>
    </source>
</evidence>
<feature type="transmembrane region" description="Helical" evidence="1">
    <location>
        <begin position="73"/>
        <end position="94"/>
    </location>
</feature>
<keyword evidence="2" id="KW-1185">Reference proteome</keyword>
<feature type="transmembrane region" description="Helical" evidence="1">
    <location>
        <begin position="139"/>
        <end position="159"/>
    </location>
</feature>
<protein>
    <submittedName>
        <fullName evidence="3">Uncharacterized protein LOC112057794</fullName>
    </submittedName>
</protein>
<proteinExistence type="predicted"/>
<name>A0ABM3LL45_BICAN</name>
<keyword evidence="1" id="KW-0812">Transmembrane</keyword>
<gene>
    <name evidence="3" type="primary">LOC112057794</name>
</gene>